<feature type="compositionally biased region" description="Gly residues" evidence="1">
    <location>
        <begin position="325"/>
        <end position="334"/>
    </location>
</feature>
<evidence type="ECO:0000313" key="3">
    <source>
        <dbReference type="EMBL" id="AUB84172.1"/>
    </source>
</evidence>
<feature type="region of interest" description="Disordered" evidence="1">
    <location>
        <begin position="193"/>
        <end position="218"/>
    </location>
</feature>
<dbReference type="RefSeq" id="WP_100921838.1">
    <property type="nucleotide sequence ID" value="NZ_CP020370.1"/>
</dbReference>
<dbReference type="InterPro" id="IPR003018">
    <property type="entry name" value="GAF"/>
</dbReference>
<protein>
    <recommendedName>
        <fullName evidence="2">GAF domain-containing protein</fullName>
    </recommendedName>
</protein>
<sequence length="334" mass="35983">MDTPLSHTPPGADLLALLQISRIVSRGDDAESRIQDILRYLAVSHRLVRGRVLIADPDAREIYVRYAHGLTPVEVGRGRYRVGEGVTGRVFETGVAVLVADVHQDPGFLARVEDRDAIPPEPIAFLAVPIVREQLPIGVLAALRRYDEECSPQSDLALMEIIGSLIAPVLCASGQSEPWVCPMSEGSRASCSPSVRSLPPVPPARVAGPAVGTGRGDLDRTSSDLMLRMAQQRHGEGRLHLAAGLYLKVVEQESGTEQAQVAVSKLMEIAHYHESKGNARLAADVLERLQRVVDGSVAAADQRSDPWGDDDSGFGPWDSFRDSRGSGGIGARVR</sequence>
<dbReference type="Pfam" id="PF13185">
    <property type="entry name" value="GAF_2"/>
    <property type="match status" value="1"/>
</dbReference>
<feature type="compositionally biased region" description="Low complexity" evidence="1">
    <location>
        <begin position="193"/>
        <end position="212"/>
    </location>
</feature>
<dbReference type="KEGG" id="tsy:THSYN_26680"/>
<name>A0A2K8UF53_9GAMM</name>
<accession>A0A2K8UF53</accession>
<feature type="domain" description="GAF" evidence="2">
    <location>
        <begin position="29"/>
        <end position="181"/>
    </location>
</feature>
<dbReference type="EMBL" id="CP020370">
    <property type="protein sequence ID" value="AUB84172.1"/>
    <property type="molecule type" value="Genomic_DNA"/>
</dbReference>
<dbReference type="SMART" id="SM00065">
    <property type="entry name" value="GAF"/>
    <property type="match status" value="1"/>
</dbReference>
<evidence type="ECO:0000313" key="4">
    <source>
        <dbReference type="Proteomes" id="UP000232638"/>
    </source>
</evidence>
<dbReference type="InterPro" id="IPR029016">
    <property type="entry name" value="GAF-like_dom_sf"/>
</dbReference>
<dbReference type="SUPFAM" id="SSF55781">
    <property type="entry name" value="GAF domain-like"/>
    <property type="match status" value="1"/>
</dbReference>
<dbReference type="OrthoDB" id="8898037at2"/>
<keyword evidence="4" id="KW-1185">Reference proteome</keyword>
<reference evidence="3 4" key="1">
    <citation type="submission" date="2017-03" db="EMBL/GenBank/DDBJ databases">
        <title>Complete genome sequence of Candidatus 'Thiodictyon syntrophicum' sp. nov. strain Cad16T, a photolithoautotroph purple sulfur bacterium isolated from an alpine meromictic lake.</title>
        <authorList>
            <person name="Luedin S.M."/>
            <person name="Pothier J.F."/>
            <person name="Danza F."/>
            <person name="Storelli N."/>
            <person name="Wittwer M."/>
            <person name="Tonolla M."/>
        </authorList>
    </citation>
    <scope>NUCLEOTIDE SEQUENCE [LARGE SCALE GENOMIC DNA]</scope>
    <source>
        <strain evidence="3 4">Cad16T</strain>
    </source>
</reference>
<evidence type="ECO:0000259" key="2">
    <source>
        <dbReference type="SMART" id="SM00065"/>
    </source>
</evidence>
<organism evidence="3 4">
    <name type="scientific">Candidatus Thiodictyon syntrophicum</name>
    <dbReference type="NCBI Taxonomy" id="1166950"/>
    <lineage>
        <taxon>Bacteria</taxon>
        <taxon>Pseudomonadati</taxon>
        <taxon>Pseudomonadota</taxon>
        <taxon>Gammaproteobacteria</taxon>
        <taxon>Chromatiales</taxon>
        <taxon>Chromatiaceae</taxon>
        <taxon>Thiodictyon</taxon>
    </lineage>
</organism>
<dbReference type="Proteomes" id="UP000232638">
    <property type="component" value="Chromosome"/>
</dbReference>
<gene>
    <name evidence="3" type="ORF">THSYN_26680</name>
</gene>
<evidence type="ECO:0000256" key="1">
    <source>
        <dbReference type="SAM" id="MobiDB-lite"/>
    </source>
</evidence>
<proteinExistence type="predicted"/>
<dbReference type="Gene3D" id="3.30.450.40">
    <property type="match status" value="1"/>
</dbReference>
<dbReference type="AlphaFoldDB" id="A0A2K8UF53"/>
<feature type="region of interest" description="Disordered" evidence="1">
    <location>
        <begin position="297"/>
        <end position="334"/>
    </location>
</feature>